<sequence length="463" mass="52519">MVCSISIKTAVLLVGMVVLVFAGLSMQKELEQMKDRGAKNVATVQIKAAQGTIHDHSLKQKNGNDMKNDLNEDEEFPPDQAFQVEDDEEATEIDNQMEAQKTKPPKILDPATLNINDFRLCRITPTPQLGKETVQMRGLALDMTYQCGGNLYNRFADLLEHVILEKAAEGFMWGKRNTILPNPKNTPEKSKKQRAVLIMGNSHTRQLATALLCQHKQQITKVTSLYAMPQHPINGVLQIEMKHNTIIYVAVNCPFVYSHDWDKTLEETILKRPLASLDAIVMGKFNTFSESTGTSFYKMMMDYQKQFPNIPMDFQHIPGPTVQQVAKKYKGNLIYVSMFSKYGVSDYLQTKEEMNQLQKTKQRNNIKYIHGRRYIKEVETIQGQTALYNTRFPPLHECATDTRHVVGTCVTNVTSFRFANGHRCMGNRGGYPDLVAWDVVTALHKMLSSSTTTDDEETETPIQ</sequence>
<evidence type="ECO:0000313" key="3">
    <source>
        <dbReference type="Proteomes" id="UP001153069"/>
    </source>
</evidence>
<reference evidence="2" key="1">
    <citation type="submission" date="2020-06" db="EMBL/GenBank/DDBJ databases">
        <authorList>
            <consortium name="Plant Systems Biology data submission"/>
        </authorList>
    </citation>
    <scope>NUCLEOTIDE SEQUENCE</scope>
    <source>
        <strain evidence="2">D6</strain>
    </source>
</reference>
<evidence type="ECO:0000256" key="1">
    <source>
        <dbReference type="SAM" id="SignalP"/>
    </source>
</evidence>
<dbReference type="AlphaFoldDB" id="A0A9N8E2N8"/>
<evidence type="ECO:0000313" key="2">
    <source>
        <dbReference type="EMBL" id="CAB9512805.1"/>
    </source>
</evidence>
<protein>
    <submittedName>
        <fullName evidence="2">Uncharacterized protein</fullName>
    </submittedName>
</protein>
<keyword evidence="3" id="KW-1185">Reference proteome</keyword>
<gene>
    <name evidence="2" type="ORF">SEMRO_555_G165820.1</name>
</gene>
<comment type="caution">
    <text evidence="2">The sequence shown here is derived from an EMBL/GenBank/DDBJ whole genome shotgun (WGS) entry which is preliminary data.</text>
</comment>
<organism evidence="2 3">
    <name type="scientific">Seminavis robusta</name>
    <dbReference type="NCBI Taxonomy" id="568900"/>
    <lineage>
        <taxon>Eukaryota</taxon>
        <taxon>Sar</taxon>
        <taxon>Stramenopiles</taxon>
        <taxon>Ochrophyta</taxon>
        <taxon>Bacillariophyta</taxon>
        <taxon>Bacillariophyceae</taxon>
        <taxon>Bacillariophycidae</taxon>
        <taxon>Naviculales</taxon>
        <taxon>Naviculaceae</taxon>
        <taxon>Seminavis</taxon>
    </lineage>
</organism>
<name>A0A9N8E2N8_9STRA</name>
<dbReference type="OrthoDB" id="48882at2759"/>
<dbReference type="Proteomes" id="UP001153069">
    <property type="component" value="Unassembled WGS sequence"/>
</dbReference>
<feature type="signal peptide" evidence="1">
    <location>
        <begin position="1"/>
        <end position="22"/>
    </location>
</feature>
<dbReference type="EMBL" id="CAICTM010000554">
    <property type="protein sequence ID" value="CAB9512805.1"/>
    <property type="molecule type" value="Genomic_DNA"/>
</dbReference>
<proteinExistence type="predicted"/>
<keyword evidence="1" id="KW-0732">Signal</keyword>
<accession>A0A9N8E2N8</accession>
<feature type="chain" id="PRO_5040130789" evidence="1">
    <location>
        <begin position="23"/>
        <end position="463"/>
    </location>
</feature>